<keyword evidence="2" id="KW-1185">Reference proteome</keyword>
<evidence type="ECO:0000313" key="2">
    <source>
        <dbReference type="Proteomes" id="UP000499080"/>
    </source>
</evidence>
<organism evidence="1 2">
    <name type="scientific">Araneus ventricosus</name>
    <name type="common">Orbweaver spider</name>
    <name type="synonym">Epeira ventricosa</name>
    <dbReference type="NCBI Taxonomy" id="182803"/>
    <lineage>
        <taxon>Eukaryota</taxon>
        <taxon>Metazoa</taxon>
        <taxon>Ecdysozoa</taxon>
        <taxon>Arthropoda</taxon>
        <taxon>Chelicerata</taxon>
        <taxon>Arachnida</taxon>
        <taxon>Araneae</taxon>
        <taxon>Araneomorphae</taxon>
        <taxon>Entelegynae</taxon>
        <taxon>Araneoidea</taxon>
        <taxon>Araneidae</taxon>
        <taxon>Araneus</taxon>
    </lineage>
</organism>
<dbReference type="PANTHER" id="PTHR46114:SF1">
    <property type="entry name" value="ZAD DOMAIN-CONTAINING PROTEIN"/>
    <property type="match status" value="1"/>
</dbReference>
<gene>
    <name evidence="1" type="ORF">AVEN_149299_1</name>
</gene>
<accession>A0A4Y2MFW7</accession>
<sequence>MHEPLCKDRCFCLAARGSFCQDGDVMFCNDVDSLFKALELQHNPQEWRLFIDSSKVSLKAVLLHNGNKHPSIPVECRRSYERIIRNLEAYVVHGTVGTEKKHYIKKVRPKQQFFISGVKNEENEPLFASEKILLPPLHIKLGLIKNFVKAMDCGRSGFQYLRLKFPKVSETKIKDGIFVGSQFRQLMKDPVFESKLTKKEATAWTSFKKLEKNFLGNHKAENHRQIVNNFLKGLQNNGMQHVVENPFLALSLIILP</sequence>
<proteinExistence type="predicted"/>
<dbReference type="PANTHER" id="PTHR46114">
    <property type="entry name" value="APPLE DOMAIN-CONTAINING PROTEIN"/>
    <property type="match status" value="1"/>
</dbReference>
<evidence type="ECO:0000313" key="1">
    <source>
        <dbReference type="EMBL" id="GBN26041.1"/>
    </source>
</evidence>
<dbReference type="Proteomes" id="UP000499080">
    <property type="component" value="Unassembled WGS sequence"/>
</dbReference>
<reference evidence="1 2" key="1">
    <citation type="journal article" date="2019" name="Sci. Rep.">
        <title>Orb-weaving spider Araneus ventricosus genome elucidates the spidroin gene catalogue.</title>
        <authorList>
            <person name="Kono N."/>
            <person name="Nakamura H."/>
            <person name="Ohtoshi R."/>
            <person name="Moran D.A.P."/>
            <person name="Shinohara A."/>
            <person name="Yoshida Y."/>
            <person name="Fujiwara M."/>
            <person name="Mori M."/>
            <person name="Tomita M."/>
            <person name="Arakawa K."/>
        </authorList>
    </citation>
    <scope>NUCLEOTIDE SEQUENCE [LARGE SCALE GENOMIC DNA]</scope>
</reference>
<dbReference type="EMBL" id="BGPR01204266">
    <property type="protein sequence ID" value="GBN26041.1"/>
    <property type="molecule type" value="Genomic_DNA"/>
</dbReference>
<dbReference type="OrthoDB" id="7549893at2759"/>
<comment type="caution">
    <text evidence="1">The sequence shown here is derived from an EMBL/GenBank/DDBJ whole genome shotgun (WGS) entry which is preliminary data.</text>
</comment>
<protein>
    <submittedName>
        <fullName evidence="1">Uncharacterized protein</fullName>
    </submittedName>
</protein>
<dbReference type="AlphaFoldDB" id="A0A4Y2MFW7"/>
<name>A0A4Y2MFW7_ARAVE</name>